<evidence type="ECO:0000313" key="2">
    <source>
        <dbReference type="Proteomes" id="UP001141552"/>
    </source>
</evidence>
<gene>
    <name evidence="1" type="ORF">Tsubulata_006983</name>
</gene>
<dbReference type="Proteomes" id="UP001141552">
    <property type="component" value="Unassembled WGS sequence"/>
</dbReference>
<proteinExistence type="predicted"/>
<accession>A0A9Q0F0D1</accession>
<name>A0A9Q0F0D1_9ROSI</name>
<organism evidence="1 2">
    <name type="scientific">Turnera subulata</name>
    <dbReference type="NCBI Taxonomy" id="218843"/>
    <lineage>
        <taxon>Eukaryota</taxon>
        <taxon>Viridiplantae</taxon>
        <taxon>Streptophyta</taxon>
        <taxon>Embryophyta</taxon>
        <taxon>Tracheophyta</taxon>
        <taxon>Spermatophyta</taxon>
        <taxon>Magnoliopsida</taxon>
        <taxon>eudicotyledons</taxon>
        <taxon>Gunneridae</taxon>
        <taxon>Pentapetalae</taxon>
        <taxon>rosids</taxon>
        <taxon>fabids</taxon>
        <taxon>Malpighiales</taxon>
        <taxon>Passifloraceae</taxon>
        <taxon>Turnera</taxon>
    </lineage>
</organism>
<dbReference type="EMBL" id="JAKUCV010007583">
    <property type="protein sequence ID" value="KAJ4822730.1"/>
    <property type="molecule type" value="Genomic_DNA"/>
</dbReference>
<comment type="caution">
    <text evidence="1">The sequence shown here is derived from an EMBL/GenBank/DDBJ whole genome shotgun (WGS) entry which is preliminary data.</text>
</comment>
<protein>
    <submittedName>
        <fullName evidence="1">Uncharacterized protein</fullName>
    </submittedName>
</protein>
<reference evidence="1" key="1">
    <citation type="submission" date="2022-02" db="EMBL/GenBank/DDBJ databases">
        <authorList>
            <person name="Henning P.M."/>
            <person name="McCubbin A.G."/>
            <person name="Shore J.S."/>
        </authorList>
    </citation>
    <scope>NUCLEOTIDE SEQUENCE</scope>
    <source>
        <strain evidence="1">F60SS</strain>
        <tissue evidence="1">Leaves</tissue>
    </source>
</reference>
<dbReference type="AlphaFoldDB" id="A0A9Q0F0D1"/>
<reference evidence="1" key="2">
    <citation type="journal article" date="2023" name="Plants (Basel)">
        <title>Annotation of the Turnera subulata (Passifloraceae) Draft Genome Reveals the S-Locus Evolved after the Divergence of Turneroideae from Passifloroideae in a Stepwise Manner.</title>
        <authorList>
            <person name="Henning P.M."/>
            <person name="Roalson E.H."/>
            <person name="Mir W."/>
            <person name="McCubbin A.G."/>
            <person name="Shore J.S."/>
        </authorList>
    </citation>
    <scope>NUCLEOTIDE SEQUENCE</scope>
    <source>
        <strain evidence="1">F60SS</strain>
    </source>
</reference>
<keyword evidence="2" id="KW-1185">Reference proteome</keyword>
<evidence type="ECO:0000313" key="1">
    <source>
        <dbReference type="EMBL" id="KAJ4822730.1"/>
    </source>
</evidence>
<sequence length="98" mass="10977">MDAQVHSTLPKQGSNGSCILLRAQLWVEPSVLVDSAMSLNVVVPFGLDHWTWKYSFPHKTRLMEVYLLACPVKCFELNHGNTIYFLSFYGGNLGATKS</sequence>